<dbReference type="OrthoDB" id="2602945at2"/>
<reference evidence="1 2" key="1">
    <citation type="journal article" date="2016" name="Antonie Van Leeuwenhoek">
        <title>Bacillus depressus sp. nov., isolated from soil of a sunflower field.</title>
        <authorList>
            <person name="Wei X."/>
            <person name="Xin D."/>
            <person name="Xin Y."/>
            <person name="Zhang H."/>
            <person name="Wang T."/>
            <person name="Zhang J."/>
        </authorList>
    </citation>
    <scope>NUCLEOTIDE SEQUENCE [LARGE SCALE GENOMIC DNA]</scope>
    <source>
        <strain evidence="1 2">BZ1</strain>
    </source>
</reference>
<keyword evidence="2" id="KW-1185">Reference proteome</keyword>
<dbReference type="EMBL" id="WBOS01000025">
    <property type="protein sequence ID" value="KAB2328676.1"/>
    <property type="molecule type" value="Genomic_DNA"/>
</dbReference>
<dbReference type="RefSeq" id="WP_151537399.1">
    <property type="nucleotide sequence ID" value="NZ_WBOS01000025.1"/>
</dbReference>
<protein>
    <recommendedName>
        <fullName evidence="3">HicA family toxin-antitoxin system</fullName>
    </recommendedName>
</protein>
<proteinExistence type="predicted"/>
<gene>
    <name evidence="1" type="ORF">F7731_24445</name>
</gene>
<accession>A0A6L3UZY7</accession>
<sequence length="156" mass="18634">MSKDQDKQPKLKDFEVETVFEDRPYERHAFTVSIYGNEYKGHFHDEKIHWLHPQPKQILGEIKLEGVEKSIHKLMREQGISSEIEDFEIEKVFENQMHERYQFTLQVFGEEFKGFVHDGEVQWFQPQPMQKLKDKHVLAIESEVQHMVKEYEGGSV</sequence>
<comment type="caution">
    <text evidence="1">The sequence shown here is derived from an EMBL/GenBank/DDBJ whole genome shotgun (WGS) entry which is preliminary data.</text>
</comment>
<evidence type="ECO:0000313" key="2">
    <source>
        <dbReference type="Proteomes" id="UP000481030"/>
    </source>
</evidence>
<evidence type="ECO:0000313" key="1">
    <source>
        <dbReference type="EMBL" id="KAB2328676.1"/>
    </source>
</evidence>
<organism evidence="1 2">
    <name type="scientific">Cytobacillus depressus</name>
    <dbReference type="NCBI Taxonomy" id="1602942"/>
    <lineage>
        <taxon>Bacteria</taxon>
        <taxon>Bacillati</taxon>
        <taxon>Bacillota</taxon>
        <taxon>Bacilli</taxon>
        <taxon>Bacillales</taxon>
        <taxon>Bacillaceae</taxon>
        <taxon>Cytobacillus</taxon>
    </lineage>
</organism>
<dbReference type="Proteomes" id="UP000481030">
    <property type="component" value="Unassembled WGS sequence"/>
</dbReference>
<name>A0A6L3UZY7_9BACI</name>
<evidence type="ECO:0008006" key="3">
    <source>
        <dbReference type="Google" id="ProtNLM"/>
    </source>
</evidence>
<dbReference type="AlphaFoldDB" id="A0A6L3UZY7"/>